<name>A0A381PPZ1_9ZZZZ</name>
<gene>
    <name evidence="14" type="ORF">METZ01_LOCUS20407</name>
</gene>
<sequence>MTIRVRFAPSPTGYLHVGGARTALFNWLYARHHGGVFVLRIEDTDRARSSPEHTEVILSALRWLGLDWDEGPVFQSDGVDRHRGAALRLLEAGHAYRDFTTAEELAQAREAARGVGTDVRLPRRRAEAMPTGEAEERAASGESHAIRFLVPDGETVWDDMVHEEMRFQNATIDDLVILRSDGSPIYNLAVASDDAKQSITHVIRGDDHLSNTPKQILLSEALGHPIPTFGHVPMILGSDGKRLSKRHGATAVGEYEGQGILPEAMANFLALLGWSPGGDLEVMAAEDLVQRFGMDRVLKKSSVFDLKKLDWLSGQYFNSSTAEALEPAVTDGIESAGLATRAELEERREWYLSLVDLLKTRARTMPGLVDLARPFLVDELEFDPEAVAKYWLKAPDLVLEQLTVLRARLEGSAWEPEVLEEVIRGYAEELSVGAGKIIHPLRVAVTGREVSPGIFDVLAFLGRGTVLSRLDDAIARLEDS</sequence>
<dbReference type="PRINTS" id="PR00987">
    <property type="entry name" value="TRNASYNTHGLU"/>
</dbReference>
<keyword evidence="9" id="KW-0648">Protein biosynthesis</keyword>
<dbReference type="AlphaFoldDB" id="A0A381PPZ1"/>
<dbReference type="InterPro" id="IPR049940">
    <property type="entry name" value="GluQ/Sye"/>
</dbReference>
<dbReference type="Pfam" id="PF19269">
    <property type="entry name" value="Anticodon_2"/>
    <property type="match status" value="1"/>
</dbReference>
<dbReference type="GO" id="GO:0008270">
    <property type="term" value="F:zinc ion binding"/>
    <property type="evidence" value="ECO:0007669"/>
    <property type="project" value="InterPro"/>
</dbReference>
<evidence type="ECO:0000256" key="4">
    <source>
        <dbReference type="ARBA" id="ARBA00012835"/>
    </source>
</evidence>
<dbReference type="PANTHER" id="PTHR43311:SF2">
    <property type="entry name" value="GLUTAMATE--TRNA LIGASE, MITOCHONDRIAL-RELATED"/>
    <property type="match status" value="1"/>
</dbReference>
<evidence type="ECO:0000256" key="1">
    <source>
        <dbReference type="ARBA" id="ARBA00004496"/>
    </source>
</evidence>
<evidence type="ECO:0000256" key="2">
    <source>
        <dbReference type="ARBA" id="ARBA00007894"/>
    </source>
</evidence>
<keyword evidence="10" id="KW-0030">Aminoacyl-tRNA synthetase</keyword>
<evidence type="ECO:0000256" key="8">
    <source>
        <dbReference type="ARBA" id="ARBA00022840"/>
    </source>
</evidence>
<dbReference type="InterPro" id="IPR014729">
    <property type="entry name" value="Rossmann-like_a/b/a_fold"/>
</dbReference>
<dbReference type="InterPro" id="IPR033910">
    <property type="entry name" value="GluRS_core"/>
</dbReference>
<evidence type="ECO:0000256" key="10">
    <source>
        <dbReference type="ARBA" id="ARBA00023146"/>
    </source>
</evidence>
<dbReference type="SUPFAM" id="SSF52374">
    <property type="entry name" value="Nucleotidylyl transferase"/>
    <property type="match status" value="1"/>
</dbReference>
<evidence type="ECO:0000256" key="11">
    <source>
        <dbReference type="ARBA" id="ARBA00030865"/>
    </source>
</evidence>
<dbReference type="InterPro" id="IPR008925">
    <property type="entry name" value="aa_tRNA-synth_I_cd-bd_sf"/>
</dbReference>
<organism evidence="14">
    <name type="scientific">marine metagenome</name>
    <dbReference type="NCBI Taxonomy" id="408172"/>
    <lineage>
        <taxon>unclassified sequences</taxon>
        <taxon>metagenomes</taxon>
        <taxon>ecological metagenomes</taxon>
    </lineage>
</organism>
<evidence type="ECO:0000256" key="6">
    <source>
        <dbReference type="ARBA" id="ARBA00022598"/>
    </source>
</evidence>
<feature type="domain" description="Aminoacyl-tRNA synthetase class I anticodon-binding" evidence="13">
    <location>
        <begin position="345"/>
        <end position="474"/>
    </location>
</feature>
<dbReference type="InterPro" id="IPR004527">
    <property type="entry name" value="Glu-tRNA-ligase_bac/mito"/>
</dbReference>
<dbReference type="CDD" id="cd00808">
    <property type="entry name" value="GluRS_core"/>
    <property type="match status" value="1"/>
</dbReference>
<dbReference type="FunFam" id="3.40.50.620:FF:000007">
    <property type="entry name" value="Glutamate--tRNA ligase"/>
    <property type="match status" value="1"/>
</dbReference>
<dbReference type="PANTHER" id="PTHR43311">
    <property type="entry name" value="GLUTAMATE--TRNA LIGASE"/>
    <property type="match status" value="1"/>
</dbReference>
<dbReference type="GO" id="GO:0005829">
    <property type="term" value="C:cytosol"/>
    <property type="evidence" value="ECO:0007669"/>
    <property type="project" value="TreeGrafter"/>
</dbReference>
<reference evidence="14" key="1">
    <citation type="submission" date="2018-05" db="EMBL/GenBank/DDBJ databases">
        <authorList>
            <person name="Lanie J.A."/>
            <person name="Ng W.-L."/>
            <person name="Kazmierczak K.M."/>
            <person name="Andrzejewski T.M."/>
            <person name="Davidsen T.M."/>
            <person name="Wayne K.J."/>
            <person name="Tettelin H."/>
            <person name="Glass J.I."/>
            <person name="Rusch D."/>
            <person name="Podicherti R."/>
            <person name="Tsui H.-C.T."/>
            <person name="Winkler M.E."/>
        </authorList>
    </citation>
    <scope>NUCLEOTIDE SEQUENCE</scope>
</reference>
<keyword evidence="5" id="KW-0963">Cytoplasm</keyword>
<accession>A0A381PPZ1</accession>
<dbReference type="InterPro" id="IPR001412">
    <property type="entry name" value="aa-tRNA-synth_I_CS"/>
</dbReference>
<evidence type="ECO:0000256" key="5">
    <source>
        <dbReference type="ARBA" id="ARBA00022490"/>
    </source>
</evidence>
<evidence type="ECO:0000256" key="9">
    <source>
        <dbReference type="ARBA" id="ARBA00022917"/>
    </source>
</evidence>
<dbReference type="GO" id="GO:0004818">
    <property type="term" value="F:glutamate-tRNA ligase activity"/>
    <property type="evidence" value="ECO:0007669"/>
    <property type="project" value="UniProtKB-EC"/>
</dbReference>
<comment type="similarity">
    <text evidence="2">Belongs to the class-I aminoacyl-tRNA synthetase family. Glutamate--tRNA ligase type 1 subfamily.</text>
</comment>
<comment type="subcellular location">
    <subcellularLocation>
        <location evidence="1">Cytoplasm</location>
    </subcellularLocation>
</comment>
<protein>
    <recommendedName>
        <fullName evidence="4">glutamate--tRNA ligase</fullName>
        <ecNumber evidence="4">6.1.1.17</ecNumber>
    </recommendedName>
    <alternativeName>
        <fullName evidence="11">Glutamyl-tRNA synthetase</fullName>
    </alternativeName>
</protein>
<keyword evidence="6" id="KW-0436">Ligase</keyword>
<dbReference type="NCBIfam" id="TIGR00464">
    <property type="entry name" value="gltX_bact"/>
    <property type="match status" value="1"/>
</dbReference>
<dbReference type="InterPro" id="IPR020058">
    <property type="entry name" value="Glu/Gln-tRNA-synth_Ib_cat-dom"/>
</dbReference>
<dbReference type="InterPro" id="IPR045462">
    <property type="entry name" value="aa-tRNA-synth_I_cd-bd"/>
</dbReference>
<dbReference type="Pfam" id="PF00749">
    <property type="entry name" value="tRNA-synt_1c"/>
    <property type="match status" value="1"/>
</dbReference>
<comment type="subunit">
    <text evidence="3">Monomer.</text>
</comment>
<dbReference type="InterPro" id="IPR020751">
    <property type="entry name" value="aa-tRNA-synth_I_codon-bd_sub2"/>
</dbReference>
<dbReference type="InterPro" id="IPR000924">
    <property type="entry name" value="Glu/Gln-tRNA-synth"/>
</dbReference>
<dbReference type="Gene3D" id="1.10.10.350">
    <property type="match status" value="1"/>
</dbReference>
<keyword evidence="8" id="KW-0067">ATP-binding</keyword>
<dbReference type="GO" id="GO:0000049">
    <property type="term" value="F:tRNA binding"/>
    <property type="evidence" value="ECO:0007669"/>
    <property type="project" value="InterPro"/>
</dbReference>
<proteinExistence type="inferred from homology"/>
<dbReference type="HAMAP" id="MF_00022">
    <property type="entry name" value="Glu_tRNA_synth_type1"/>
    <property type="match status" value="1"/>
</dbReference>
<dbReference type="Gene3D" id="3.40.50.620">
    <property type="entry name" value="HUPs"/>
    <property type="match status" value="1"/>
</dbReference>
<dbReference type="GO" id="GO:0006424">
    <property type="term" value="P:glutamyl-tRNA aminoacylation"/>
    <property type="evidence" value="ECO:0007669"/>
    <property type="project" value="InterPro"/>
</dbReference>
<evidence type="ECO:0000259" key="13">
    <source>
        <dbReference type="Pfam" id="PF19269"/>
    </source>
</evidence>
<dbReference type="SUPFAM" id="SSF48163">
    <property type="entry name" value="An anticodon-binding domain of class I aminoacyl-tRNA synthetases"/>
    <property type="match status" value="1"/>
</dbReference>
<dbReference type="EC" id="6.1.1.17" evidence="4"/>
<feature type="domain" description="Glutamyl/glutaminyl-tRNA synthetase class Ib catalytic" evidence="12">
    <location>
        <begin position="3"/>
        <end position="311"/>
    </location>
</feature>
<evidence type="ECO:0000313" key="14">
    <source>
        <dbReference type="EMBL" id="SUZ67553.1"/>
    </source>
</evidence>
<dbReference type="GO" id="GO:0005524">
    <property type="term" value="F:ATP binding"/>
    <property type="evidence" value="ECO:0007669"/>
    <property type="project" value="UniProtKB-KW"/>
</dbReference>
<evidence type="ECO:0000256" key="7">
    <source>
        <dbReference type="ARBA" id="ARBA00022741"/>
    </source>
</evidence>
<dbReference type="PROSITE" id="PS00178">
    <property type="entry name" value="AA_TRNA_LIGASE_I"/>
    <property type="match status" value="1"/>
</dbReference>
<evidence type="ECO:0000259" key="12">
    <source>
        <dbReference type="Pfam" id="PF00749"/>
    </source>
</evidence>
<evidence type="ECO:0000256" key="3">
    <source>
        <dbReference type="ARBA" id="ARBA00011245"/>
    </source>
</evidence>
<keyword evidence="7" id="KW-0547">Nucleotide-binding</keyword>
<dbReference type="EMBL" id="UINC01001016">
    <property type="protein sequence ID" value="SUZ67553.1"/>
    <property type="molecule type" value="Genomic_DNA"/>
</dbReference>